<dbReference type="InterPro" id="IPR011495">
    <property type="entry name" value="Sig_transdc_His_kin_sub2_dim/P"/>
</dbReference>
<organism evidence="7 8">
    <name type="scientific">Rubellimicrobium roseum</name>
    <dbReference type="NCBI Taxonomy" id="687525"/>
    <lineage>
        <taxon>Bacteria</taxon>
        <taxon>Pseudomonadati</taxon>
        <taxon>Pseudomonadota</taxon>
        <taxon>Alphaproteobacteria</taxon>
        <taxon>Rhodobacterales</taxon>
        <taxon>Roseobacteraceae</taxon>
        <taxon>Rubellimicrobium</taxon>
    </lineage>
</organism>
<evidence type="ECO:0000256" key="1">
    <source>
        <dbReference type="ARBA" id="ARBA00022630"/>
    </source>
</evidence>
<evidence type="ECO:0000259" key="6">
    <source>
        <dbReference type="PROSITE" id="PS50113"/>
    </source>
</evidence>
<dbReference type="SMART" id="SM00086">
    <property type="entry name" value="PAC"/>
    <property type="match status" value="1"/>
</dbReference>
<evidence type="ECO:0000259" key="5">
    <source>
        <dbReference type="PROSITE" id="PS50112"/>
    </source>
</evidence>
<name>A0A5C4NDN5_9RHOB</name>
<dbReference type="PANTHER" id="PTHR47429">
    <property type="entry name" value="PROTEIN TWIN LOV 1"/>
    <property type="match status" value="1"/>
</dbReference>
<feature type="domain" description="PAS" evidence="5">
    <location>
        <begin position="35"/>
        <end position="94"/>
    </location>
</feature>
<comment type="caution">
    <text evidence="7">The sequence shown here is derived from an EMBL/GenBank/DDBJ whole genome shotgun (WGS) entry which is preliminary data.</text>
</comment>
<dbReference type="InterPro" id="IPR000014">
    <property type="entry name" value="PAS"/>
</dbReference>
<dbReference type="PROSITE" id="PS50109">
    <property type="entry name" value="HIS_KIN"/>
    <property type="match status" value="1"/>
</dbReference>
<dbReference type="SUPFAM" id="SSF55785">
    <property type="entry name" value="PYP-like sensor domain (PAS domain)"/>
    <property type="match status" value="1"/>
</dbReference>
<dbReference type="SMART" id="SM00091">
    <property type="entry name" value="PAS"/>
    <property type="match status" value="1"/>
</dbReference>
<dbReference type="Pfam" id="PF13426">
    <property type="entry name" value="PAS_9"/>
    <property type="match status" value="1"/>
</dbReference>
<protein>
    <submittedName>
        <fullName evidence="7">PAS domain-containing protein</fullName>
    </submittedName>
</protein>
<dbReference type="InterPro" id="IPR001610">
    <property type="entry name" value="PAC"/>
</dbReference>
<keyword evidence="1" id="KW-0285">Flavoprotein</keyword>
<keyword evidence="2" id="KW-0288">FMN</keyword>
<dbReference type="RefSeq" id="WP_139082674.1">
    <property type="nucleotide sequence ID" value="NZ_VDFV01000029.1"/>
</dbReference>
<reference evidence="7 8" key="1">
    <citation type="submission" date="2019-06" db="EMBL/GenBank/DDBJ databases">
        <authorList>
            <person name="Jiang L."/>
        </authorList>
    </citation>
    <scope>NUCLEOTIDE SEQUENCE [LARGE SCALE GENOMIC DNA]</scope>
    <source>
        <strain evidence="7 8">YIM 48858</strain>
    </source>
</reference>
<dbReference type="NCBIfam" id="TIGR00229">
    <property type="entry name" value="sensory_box"/>
    <property type="match status" value="1"/>
</dbReference>
<dbReference type="PROSITE" id="PS50112">
    <property type="entry name" value="PAS"/>
    <property type="match status" value="1"/>
</dbReference>
<proteinExistence type="predicted"/>
<dbReference type="InterPro" id="IPR036890">
    <property type="entry name" value="HATPase_C_sf"/>
</dbReference>
<evidence type="ECO:0000313" key="7">
    <source>
        <dbReference type="EMBL" id="TNC67231.1"/>
    </source>
</evidence>
<accession>A0A5C4NDN5</accession>
<dbReference type="SUPFAM" id="SSF55874">
    <property type="entry name" value="ATPase domain of HSP90 chaperone/DNA topoisomerase II/histidine kinase"/>
    <property type="match status" value="1"/>
</dbReference>
<dbReference type="InterPro" id="IPR003594">
    <property type="entry name" value="HATPase_dom"/>
</dbReference>
<dbReference type="Gene3D" id="3.30.450.20">
    <property type="entry name" value="PAS domain"/>
    <property type="match status" value="2"/>
</dbReference>
<dbReference type="SMART" id="SM00387">
    <property type="entry name" value="HATPase_c"/>
    <property type="match status" value="1"/>
</dbReference>
<dbReference type="EMBL" id="VDFV01000029">
    <property type="protein sequence ID" value="TNC67231.1"/>
    <property type="molecule type" value="Genomic_DNA"/>
</dbReference>
<keyword evidence="3" id="KW-0157">Chromophore</keyword>
<dbReference type="Pfam" id="PF07568">
    <property type="entry name" value="HisKA_2"/>
    <property type="match status" value="1"/>
</dbReference>
<dbReference type="Gene3D" id="3.30.565.10">
    <property type="entry name" value="Histidine kinase-like ATPase, C-terminal domain"/>
    <property type="match status" value="1"/>
</dbReference>
<evidence type="ECO:0000256" key="2">
    <source>
        <dbReference type="ARBA" id="ARBA00022643"/>
    </source>
</evidence>
<evidence type="ECO:0000259" key="4">
    <source>
        <dbReference type="PROSITE" id="PS50109"/>
    </source>
</evidence>
<dbReference type="CDD" id="cd00130">
    <property type="entry name" value="PAS"/>
    <property type="match status" value="1"/>
</dbReference>
<evidence type="ECO:0000313" key="8">
    <source>
        <dbReference type="Proteomes" id="UP000305709"/>
    </source>
</evidence>
<dbReference type="Pfam" id="PF02518">
    <property type="entry name" value="HATPase_c"/>
    <property type="match status" value="1"/>
</dbReference>
<dbReference type="InterPro" id="IPR035965">
    <property type="entry name" value="PAS-like_dom_sf"/>
</dbReference>
<dbReference type="Proteomes" id="UP000305709">
    <property type="component" value="Unassembled WGS sequence"/>
</dbReference>
<dbReference type="InterPro" id="IPR000700">
    <property type="entry name" value="PAS-assoc_C"/>
</dbReference>
<sequence>MPDRNEEAYERGAELDREHLPGDPFAAAIRRTRMPIIITDPRQEDNPVVFANDAFLELTGYGRDEVIGRNCRFLQGPDTDPACVAEIRRAIAEEWEQFRGDILNYRKDGTAFWNALFMSPVRDETGEILYFFASQHDVTASKAREQTMHERAEELEDAVDRRTRELQASIEEARAEARAKTVLLHEVDHRVKNNLQMIGSLIQMQAKRTSDPAAAVALRSVLSRVEALATVHRRLYQGDDVSRFDVATFACDLASDLVSAAGRADIRLELELEPVEISKDKAAPLALVVSELVTNAVQHAFRDRGGRLLVRVRPEEGELVIGIEDDGVGLPGQELGRGSFGRTVVEMLSRQLQAQVRWETADPGTRITVRMPRTYVEVDQ</sequence>
<gene>
    <name evidence="7" type="ORF">FHG71_15835</name>
</gene>
<feature type="domain" description="Histidine kinase" evidence="4">
    <location>
        <begin position="186"/>
        <end position="375"/>
    </location>
</feature>
<feature type="domain" description="PAC" evidence="6">
    <location>
        <begin position="96"/>
        <end position="150"/>
    </location>
</feature>
<keyword evidence="8" id="KW-1185">Reference proteome</keyword>
<evidence type="ECO:0000256" key="3">
    <source>
        <dbReference type="ARBA" id="ARBA00022991"/>
    </source>
</evidence>
<dbReference type="PROSITE" id="PS50113">
    <property type="entry name" value="PAC"/>
    <property type="match status" value="1"/>
</dbReference>
<dbReference type="AlphaFoldDB" id="A0A5C4NDN5"/>
<dbReference type="PANTHER" id="PTHR47429:SF2">
    <property type="entry name" value="PROTEIN TWIN LOV 1"/>
    <property type="match status" value="1"/>
</dbReference>
<dbReference type="OrthoDB" id="489241at2"/>
<dbReference type="InterPro" id="IPR005467">
    <property type="entry name" value="His_kinase_dom"/>
</dbReference>